<evidence type="ECO:0000313" key="5">
    <source>
        <dbReference type="Proteomes" id="UP000184048"/>
    </source>
</evidence>
<sequence>MKKILVCLSWALLPTFLFAQDKGSVQAVGTKPFVLGVIEKIQSKVLGEERTLNIYLPEGYNKNDTTRYAVTYLLDGSADEDFIHIVGLYQFNSFEWINRVPKTIVVGIATVDRRRDFTYPTTIDKDKKKYPTTGHSDKFIAFIEKELQPFIESRYKVNASKTIIGESLGGLLATEILLKKPALFNKYIIVSPSIWWDNGSLLSLQSPVLLEGYTHKTDVYVGVGKEGLTSTEMPRVMEVDANLLADKIMAAKSKAVSVYFDYLPEENHATIMHQAVNNALKKLYPVSISNK</sequence>
<reference evidence="4 5" key="1">
    <citation type="submission" date="2016-11" db="EMBL/GenBank/DDBJ databases">
        <authorList>
            <person name="Jaros S."/>
            <person name="Januszkiewicz K."/>
            <person name="Wedrychowicz H."/>
        </authorList>
    </citation>
    <scope>NUCLEOTIDE SEQUENCE [LARGE SCALE GENOMIC DNA]</scope>
    <source>
        <strain evidence="4 5">DSM 18119</strain>
    </source>
</reference>
<dbReference type="AlphaFoldDB" id="A0A1M4SPY3"/>
<dbReference type="InterPro" id="IPR000801">
    <property type="entry name" value="Esterase-like"/>
</dbReference>
<dbReference type="OrthoDB" id="9784036at2"/>
<comment type="similarity">
    <text evidence="1">Belongs to the esterase D family.</text>
</comment>
<feature type="chain" id="PRO_5012928602" description="Esterase" evidence="3">
    <location>
        <begin position="20"/>
        <end position="291"/>
    </location>
</feature>
<evidence type="ECO:0000313" key="4">
    <source>
        <dbReference type="EMBL" id="SHE34007.1"/>
    </source>
</evidence>
<accession>A0A1M4SPY3</accession>
<dbReference type="PANTHER" id="PTHR40841:SF2">
    <property type="entry name" value="SIDEROPHORE-DEGRADING ESTERASE (EUROFUNG)"/>
    <property type="match status" value="1"/>
</dbReference>
<protein>
    <recommendedName>
        <fullName evidence="6">Esterase</fullName>
    </recommendedName>
</protein>
<gene>
    <name evidence="4" type="ORF">SAMN02745131_00184</name>
</gene>
<dbReference type="InterPro" id="IPR052558">
    <property type="entry name" value="Siderophore_Hydrolase_D"/>
</dbReference>
<dbReference type="Gene3D" id="3.40.50.1820">
    <property type="entry name" value="alpha/beta hydrolase"/>
    <property type="match status" value="1"/>
</dbReference>
<evidence type="ECO:0000256" key="1">
    <source>
        <dbReference type="ARBA" id="ARBA00005622"/>
    </source>
</evidence>
<keyword evidence="3" id="KW-0732">Signal</keyword>
<feature type="signal peptide" evidence="3">
    <location>
        <begin position="1"/>
        <end position="19"/>
    </location>
</feature>
<dbReference type="PANTHER" id="PTHR40841">
    <property type="entry name" value="SIDEROPHORE TRIACETYLFUSARININE C ESTERASE"/>
    <property type="match status" value="1"/>
</dbReference>
<evidence type="ECO:0000256" key="2">
    <source>
        <dbReference type="ARBA" id="ARBA00022801"/>
    </source>
</evidence>
<dbReference type="InterPro" id="IPR029058">
    <property type="entry name" value="AB_hydrolase_fold"/>
</dbReference>
<dbReference type="RefSeq" id="WP_072833351.1">
    <property type="nucleotide sequence ID" value="NZ_FQUU01000001.1"/>
</dbReference>
<dbReference type="GO" id="GO:0016788">
    <property type="term" value="F:hydrolase activity, acting on ester bonds"/>
    <property type="evidence" value="ECO:0007669"/>
    <property type="project" value="TreeGrafter"/>
</dbReference>
<dbReference type="SUPFAM" id="SSF53474">
    <property type="entry name" value="alpha/beta-Hydrolases"/>
    <property type="match status" value="1"/>
</dbReference>
<dbReference type="Pfam" id="PF00756">
    <property type="entry name" value="Esterase"/>
    <property type="match status" value="1"/>
</dbReference>
<dbReference type="EMBL" id="FQUU01000001">
    <property type="protein sequence ID" value="SHE34007.1"/>
    <property type="molecule type" value="Genomic_DNA"/>
</dbReference>
<evidence type="ECO:0000256" key="3">
    <source>
        <dbReference type="SAM" id="SignalP"/>
    </source>
</evidence>
<name>A0A1M4SPY3_9BACT</name>
<proteinExistence type="inferred from homology"/>
<organism evidence="4 5">
    <name type="scientific">Flavisolibacter ginsengisoli DSM 18119</name>
    <dbReference type="NCBI Taxonomy" id="1121884"/>
    <lineage>
        <taxon>Bacteria</taxon>
        <taxon>Pseudomonadati</taxon>
        <taxon>Bacteroidota</taxon>
        <taxon>Chitinophagia</taxon>
        <taxon>Chitinophagales</taxon>
        <taxon>Chitinophagaceae</taxon>
        <taxon>Flavisolibacter</taxon>
    </lineage>
</organism>
<dbReference type="Proteomes" id="UP000184048">
    <property type="component" value="Unassembled WGS sequence"/>
</dbReference>
<dbReference type="STRING" id="1121884.SAMN02745131_00184"/>
<keyword evidence="2" id="KW-0378">Hydrolase</keyword>
<evidence type="ECO:0008006" key="6">
    <source>
        <dbReference type="Google" id="ProtNLM"/>
    </source>
</evidence>
<keyword evidence="5" id="KW-1185">Reference proteome</keyword>